<comment type="similarity">
    <text evidence="2 9">Belongs to the eIF-2B alpha/beta/delta subunits family.</text>
</comment>
<evidence type="ECO:0000256" key="2">
    <source>
        <dbReference type="ARBA" id="ARBA00007251"/>
    </source>
</evidence>
<gene>
    <name evidence="10" type="ORF">BCR38DRAFT_222316</name>
</gene>
<dbReference type="PANTHER" id="PTHR45860">
    <property type="entry name" value="TRANSLATION INITIATION FACTOR EIF-2B SUBUNIT ALPHA"/>
    <property type="match status" value="1"/>
</dbReference>
<evidence type="ECO:0000313" key="11">
    <source>
        <dbReference type="Proteomes" id="UP000193689"/>
    </source>
</evidence>
<keyword evidence="11" id="KW-1185">Reference proteome</keyword>
<evidence type="ECO:0000313" key="10">
    <source>
        <dbReference type="EMBL" id="ORY63131.1"/>
    </source>
</evidence>
<keyword evidence="5" id="KW-0648">Protein biosynthesis</keyword>
<dbReference type="Gene3D" id="3.40.50.10470">
    <property type="entry name" value="Translation initiation factor eif-2b, domain 2"/>
    <property type="match status" value="1"/>
</dbReference>
<organism evidence="10 11">
    <name type="scientific">Pseudomassariella vexata</name>
    <dbReference type="NCBI Taxonomy" id="1141098"/>
    <lineage>
        <taxon>Eukaryota</taxon>
        <taxon>Fungi</taxon>
        <taxon>Dikarya</taxon>
        <taxon>Ascomycota</taxon>
        <taxon>Pezizomycotina</taxon>
        <taxon>Sordariomycetes</taxon>
        <taxon>Xylariomycetidae</taxon>
        <taxon>Amphisphaeriales</taxon>
        <taxon>Pseudomassariaceae</taxon>
        <taxon>Pseudomassariella</taxon>
    </lineage>
</organism>
<comment type="caution">
    <text evidence="10">The sequence shown here is derived from an EMBL/GenBank/DDBJ whole genome shotgun (WGS) entry which is preliminary data.</text>
</comment>
<evidence type="ECO:0000256" key="3">
    <source>
        <dbReference type="ARBA" id="ARBA00022490"/>
    </source>
</evidence>
<dbReference type="GO" id="GO:1904262">
    <property type="term" value="P:negative regulation of TORC1 signaling"/>
    <property type="evidence" value="ECO:0007669"/>
    <property type="project" value="EnsemblFungi"/>
</dbReference>
<protein>
    <recommendedName>
        <fullName evidence="6">Translation initiation factor eIF2B subunit alpha</fullName>
    </recommendedName>
    <alternativeName>
        <fullName evidence="7">eIF2B GDP-GTP exchange factor subunit alpha</fullName>
    </alternativeName>
</protein>
<dbReference type="RefSeq" id="XP_040714788.1">
    <property type="nucleotide sequence ID" value="XM_040854257.1"/>
</dbReference>
<proteinExistence type="inferred from homology"/>
<dbReference type="InterPro" id="IPR042529">
    <property type="entry name" value="IF_2B-like_C"/>
</dbReference>
<evidence type="ECO:0000256" key="4">
    <source>
        <dbReference type="ARBA" id="ARBA00022540"/>
    </source>
</evidence>
<name>A0A1Y2DV32_9PEZI</name>
<dbReference type="GO" id="GO:0045948">
    <property type="term" value="P:positive regulation of translational initiation"/>
    <property type="evidence" value="ECO:0007669"/>
    <property type="project" value="EnsemblFungi"/>
</dbReference>
<dbReference type="GO" id="GO:1903833">
    <property type="term" value="P:positive regulation of cellular response to amino acid starvation"/>
    <property type="evidence" value="ECO:0007669"/>
    <property type="project" value="EnsemblFungi"/>
</dbReference>
<reference evidence="10 11" key="1">
    <citation type="submission" date="2016-07" db="EMBL/GenBank/DDBJ databases">
        <title>Pervasive Adenine N6-methylation of Active Genes in Fungi.</title>
        <authorList>
            <consortium name="DOE Joint Genome Institute"/>
            <person name="Mondo S.J."/>
            <person name="Dannebaum R.O."/>
            <person name="Kuo R.C."/>
            <person name="Labutti K."/>
            <person name="Haridas S."/>
            <person name="Kuo A."/>
            <person name="Salamov A."/>
            <person name="Ahrendt S.R."/>
            <person name="Lipzen A."/>
            <person name="Sullivan W."/>
            <person name="Andreopoulos W.B."/>
            <person name="Clum A."/>
            <person name="Lindquist E."/>
            <person name="Daum C."/>
            <person name="Ramamoorthy G.K."/>
            <person name="Gryganskyi A."/>
            <person name="Culley D."/>
            <person name="Magnuson J.K."/>
            <person name="James T.Y."/>
            <person name="O'Malley M.A."/>
            <person name="Stajich J.E."/>
            <person name="Spatafora J.W."/>
            <person name="Visel A."/>
            <person name="Grigoriev I.V."/>
        </authorList>
    </citation>
    <scope>NUCLEOTIDE SEQUENCE [LARGE SCALE GENOMIC DNA]</scope>
    <source>
        <strain evidence="10 11">CBS 129021</strain>
    </source>
</reference>
<dbReference type="Proteomes" id="UP000193689">
    <property type="component" value="Unassembled WGS sequence"/>
</dbReference>
<dbReference type="GO" id="GO:0003743">
    <property type="term" value="F:translation initiation factor activity"/>
    <property type="evidence" value="ECO:0007669"/>
    <property type="project" value="UniProtKB-KW"/>
</dbReference>
<evidence type="ECO:0000256" key="9">
    <source>
        <dbReference type="RuleBase" id="RU003814"/>
    </source>
</evidence>
<evidence type="ECO:0000256" key="8">
    <source>
        <dbReference type="ARBA" id="ARBA00046432"/>
    </source>
</evidence>
<dbReference type="InterPro" id="IPR037171">
    <property type="entry name" value="NagB/RpiA_transferase-like"/>
</dbReference>
<dbReference type="InterPro" id="IPR042528">
    <property type="entry name" value="elF-2B_alpha_N"/>
</dbReference>
<comment type="subunit">
    <text evidence="8">Component of the translation initiation factor 2B (eIF2B) complex which is a heterodecamer of two sets of five different subunits: alpha, beta, gamma, delta and epsilon. Subunits alpha, beta and delta comprise a regulatory subcomplex and subunits epsilon and gamma comprise a catalytic subcomplex. Within the complex, the hexameric regulatory complex resides at the center, with the two heterodimeric catalytic subcomplexes bound on opposite sides.</text>
</comment>
<dbReference type="OrthoDB" id="10249309at2759"/>
<dbReference type="GO" id="GO:0005851">
    <property type="term" value="C:eukaryotic translation initiation factor 2B complex"/>
    <property type="evidence" value="ECO:0007669"/>
    <property type="project" value="EnsemblFungi"/>
</dbReference>
<dbReference type="GO" id="GO:0005829">
    <property type="term" value="C:cytosol"/>
    <property type="evidence" value="ECO:0007669"/>
    <property type="project" value="UniProtKB-SubCell"/>
</dbReference>
<dbReference type="InterPro" id="IPR000649">
    <property type="entry name" value="IF-2B-related"/>
</dbReference>
<sequence length="308" mass="33636">MPIAAIEALIEVLGQSQVATVAETIDLVETQSAKLQCAVTNSIALSHGTHLFRQYLVMSLKQPGPEGKETSTQKNFDIVRQHLLRNGRLFAQRAKNARERIAVNGRRHIHDGETILTYGGSRVVGTLLGRAAEKHDFGHFVDDPIRFKVIYAIDPALETESNKVIAALRAKGVPVATIPATAVSYAMSKVDMVIVGADAVTANGGIIARLGTFQIAQLAKENKKQFVVAAEQHKFGKTFPCGQFDYGFDQGVIDFRAGSTSTSYNKIPKETLAKPIDYTKPDYVNMFIADHKVLTPSEVAKEVIDMLL</sequence>
<dbReference type="PANTHER" id="PTHR45860:SF1">
    <property type="entry name" value="TRANSLATION INITIATION FACTOR EIF-2B SUBUNIT ALPHA"/>
    <property type="match status" value="1"/>
</dbReference>
<evidence type="ECO:0000256" key="5">
    <source>
        <dbReference type="ARBA" id="ARBA00022917"/>
    </source>
</evidence>
<comment type="subcellular location">
    <subcellularLocation>
        <location evidence="1">Cytoplasm</location>
        <location evidence="1">Cytosol</location>
    </subcellularLocation>
</comment>
<dbReference type="GO" id="GO:0005085">
    <property type="term" value="F:guanyl-nucleotide exchange factor activity"/>
    <property type="evidence" value="ECO:0007669"/>
    <property type="project" value="EnsemblFungi"/>
</dbReference>
<dbReference type="GO" id="GO:0002183">
    <property type="term" value="P:cytoplasmic translational initiation"/>
    <property type="evidence" value="ECO:0007669"/>
    <property type="project" value="EnsemblFungi"/>
</dbReference>
<dbReference type="EMBL" id="MCFJ01000008">
    <property type="protein sequence ID" value="ORY63131.1"/>
    <property type="molecule type" value="Genomic_DNA"/>
</dbReference>
<dbReference type="GeneID" id="63770469"/>
<dbReference type="InterPro" id="IPR051501">
    <property type="entry name" value="eIF2B_alpha/beta/delta"/>
</dbReference>
<dbReference type="GO" id="GO:1900036">
    <property type="term" value="P:positive regulation of cellular response to heat"/>
    <property type="evidence" value="ECO:0007669"/>
    <property type="project" value="EnsemblFungi"/>
</dbReference>
<dbReference type="Gene3D" id="1.20.120.1070">
    <property type="entry name" value="Translation initiation factor eIF-2B, N-terminal domain"/>
    <property type="match status" value="1"/>
</dbReference>
<dbReference type="SUPFAM" id="SSF100950">
    <property type="entry name" value="NagB/RpiA/CoA transferase-like"/>
    <property type="match status" value="1"/>
</dbReference>
<accession>A0A1Y2DV32</accession>
<evidence type="ECO:0000256" key="7">
    <source>
        <dbReference type="ARBA" id="ARBA00044236"/>
    </source>
</evidence>
<dbReference type="FunCoup" id="A0A1Y2DV32">
    <property type="interactions" value="1154"/>
</dbReference>
<evidence type="ECO:0000256" key="6">
    <source>
        <dbReference type="ARBA" id="ARBA00044208"/>
    </source>
</evidence>
<keyword evidence="3" id="KW-0963">Cytoplasm</keyword>
<keyword evidence="4 10" id="KW-0396">Initiation factor</keyword>
<dbReference type="InParanoid" id="A0A1Y2DV32"/>
<dbReference type="Pfam" id="PF01008">
    <property type="entry name" value="IF-2B"/>
    <property type="match status" value="1"/>
</dbReference>
<evidence type="ECO:0000256" key="1">
    <source>
        <dbReference type="ARBA" id="ARBA00004514"/>
    </source>
</evidence>
<dbReference type="AlphaFoldDB" id="A0A1Y2DV32"/>
<dbReference type="STRING" id="1141098.A0A1Y2DV32"/>